<feature type="binding site" evidence="12">
    <location>
        <begin position="255"/>
        <end position="257"/>
    </location>
    <ligand>
        <name>GTP</name>
        <dbReference type="ChEBI" id="CHEBI:37565"/>
    </ligand>
</feature>
<evidence type="ECO:0000256" key="7">
    <source>
        <dbReference type="ARBA" id="ARBA00023014"/>
    </source>
</evidence>
<dbReference type="GO" id="GO:0061798">
    <property type="term" value="F:GTP 3',8'-cyclase activity"/>
    <property type="evidence" value="ECO:0007669"/>
    <property type="project" value="UniProtKB-UniRule"/>
</dbReference>
<feature type="binding site" evidence="12">
    <location>
        <position position="267"/>
    </location>
    <ligand>
        <name>[4Fe-4S] cluster</name>
        <dbReference type="ChEBI" id="CHEBI:49883"/>
        <label>2</label>
        <note>4Fe-4S-substrate</note>
    </ligand>
</feature>
<dbReference type="Gene3D" id="3.20.20.70">
    <property type="entry name" value="Aldolase class I"/>
    <property type="match status" value="1"/>
</dbReference>
<dbReference type="GO" id="GO:0061799">
    <property type="term" value="F:cyclic pyranopterin monophosphate synthase activity"/>
    <property type="evidence" value="ECO:0007669"/>
    <property type="project" value="TreeGrafter"/>
</dbReference>
<dbReference type="CDD" id="cd21117">
    <property type="entry name" value="Twitch_MoaA"/>
    <property type="match status" value="1"/>
</dbReference>
<dbReference type="InterPro" id="IPR040064">
    <property type="entry name" value="MoaA-like"/>
</dbReference>
<dbReference type="GO" id="GO:0006777">
    <property type="term" value="P:Mo-molybdopterin cofactor biosynthetic process"/>
    <property type="evidence" value="ECO:0007669"/>
    <property type="project" value="UniProtKB-UniRule"/>
</dbReference>
<evidence type="ECO:0000313" key="14">
    <source>
        <dbReference type="EMBL" id="SNY22663.1"/>
    </source>
</evidence>
<evidence type="ECO:0000256" key="1">
    <source>
        <dbReference type="ARBA" id="ARBA00012167"/>
    </source>
</evidence>
<feature type="binding site" evidence="12">
    <location>
        <position position="63"/>
    </location>
    <ligand>
        <name>GTP</name>
        <dbReference type="ChEBI" id="CHEBI:37565"/>
    </ligand>
</feature>
<dbReference type="OrthoDB" id="9763993at2"/>
<comment type="subunit">
    <text evidence="12">Monomer and homodimer.</text>
</comment>
<dbReference type="Proteomes" id="UP000219573">
    <property type="component" value="Unassembled WGS sequence"/>
</dbReference>
<feature type="binding site" evidence="12">
    <location>
        <position position="20"/>
    </location>
    <ligand>
        <name>[4Fe-4S] cluster</name>
        <dbReference type="ChEBI" id="CHEBI:49883"/>
        <label>1</label>
        <note>4Fe-4S-S-AdoMet</note>
    </ligand>
</feature>
<dbReference type="GO" id="GO:0005525">
    <property type="term" value="F:GTP binding"/>
    <property type="evidence" value="ECO:0007669"/>
    <property type="project" value="UniProtKB-UniRule"/>
</dbReference>
<evidence type="ECO:0000256" key="5">
    <source>
        <dbReference type="ARBA" id="ARBA00022741"/>
    </source>
</evidence>
<dbReference type="CDD" id="cd01335">
    <property type="entry name" value="Radical_SAM"/>
    <property type="match status" value="1"/>
</dbReference>
<evidence type="ECO:0000256" key="11">
    <source>
        <dbReference type="ARBA" id="ARBA00048697"/>
    </source>
</evidence>
<feature type="binding site" evidence="12">
    <location>
        <position position="24"/>
    </location>
    <ligand>
        <name>[4Fe-4S] cluster</name>
        <dbReference type="ChEBI" id="CHEBI:49883"/>
        <label>1</label>
        <note>4Fe-4S-S-AdoMet</note>
    </ligand>
</feature>
<evidence type="ECO:0000256" key="3">
    <source>
        <dbReference type="ARBA" id="ARBA00022691"/>
    </source>
</evidence>
<evidence type="ECO:0000256" key="4">
    <source>
        <dbReference type="ARBA" id="ARBA00022723"/>
    </source>
</evidence>
<dbReference type="EMBL" id="OBDZ01000007">
    <property type="protein sequence ID" value="SNY22663.1"/>
    <property type="molecule type" value="Genomic_DNA"/>
</dbReference>
<keyword evidence="6 12" id="KW-0408">Iron</keyword>
<dbReference type="SFLD" id="SFLDG01383">
    <property type="entry name" value="cyclic_pyranopterin_phosphate"/>
    <property type="match status" value="1"/>
</dbReference>
<dbReference type="InterPro" id="IPR013483">
    <property type="entry name" value="MoaA"/>
</dbReference>
<evidence type="ECO:0000259" key="13">
    <source>
        <dbReference type="PROSITE" id="PS51918"/>
    </source>
</evidence>
<comment type="pathway">
    <text evidence="12">Cofactor biosynthesis; molybdopterin biosynthesis.</text>
</comment>
<keyword evidence="2 12" id="KW-0004">4Fe-4S</keyword>
<dbReference type="GO" id="GO:0046872">
    <property type="term" value="F:metal ion binding"/>
    <property type="evidence" value="ECO:0007669"/>
    <property type="project" value="UniProtKB-KW"/>
</dbReference>
<dbReference type="PANTHER" id="PTHR22960:SF0">
    <property type="entry name" value="MOLYBDENUM COFACTOR BIOSYNTHESIS PROTEIN 1"/>
    <property type="match status" value="1"/>
</dbReference>
<organism evidence="14 15">
    <name type="scientific">Orenia metallireducens</name>
    <dbReference type="NCBI Taxonomy" id="1413210"/>
    <lineage>
        <taxon>Bacteria</taxon>
        <taxon>Bacillati</taxon>
        <taxon>Bacillota</taxon>
        <taxon>Clostridia</taxon>
        <taxon>Halanaerobiales</taxon>
        <taxon>Halobacteroidaceae</taxon>
        <taxon>Orenia</taxon>
    </lineage>
</organism>
<dbReference type="GO" id="GO:0051539">
    <property type="term" value="F:4 iron, 4 sulfur cluster binding"/>
    <property type="evidence" value="ECO:0007669"/>
    <property type="project" value="UniProtKB-UniRule"/>
</dbReference>
<dbReference type="SUPFAM" id="SSF102114">
    <property type="entry name" value="Radical SAM enzymes"/>
    <property type="match status" value="1"/>
</dbReference>
<keyword evidence="9 12" id="KW-0501">Molybdenum cofactor biosynthesis</keyword>
<feature type="domain" description="Radical SAM core" evidence="13">
    <location>
        <begin position="4"/>
        <end position="227"/>
    </location>
</feature>
<evidence type="ECO:0000313" key="15">
    <source>
        <dbReference type="Proteomes" id="UP000219573"/>
    </source>
</evidence>
<feature type="binding site" evidence="12">
    <location>
        <position position="67"/>
    </location>
    <ligand>
        <name>S-adenosyl-L-methionine</name>
        <dbReference type="ChEBI" id="CHEBI:59789"/>
    </ligand>
</feature>
<dbReference type="Pfam" id="PF04055">
    <property type="entry name" value="Radical_SAM"/>
    <property type="match status" value="1"/>
</dbReference>
<evidence type="ECO:0000256" key="12">
    <source>
        <dbReference type="HAMAP-Rule" id="MF_01225"/>
    </source>
</evidence>
<proteinExistence type="inferred from homology"/>
<dbReference type="PROSITE" id="PS51918">
    <property type="entry name" value="RADICAL_SAM"/>
    <property type="match status" value="1"/>
</dbReference>
<accession>A0A285GH64</accession>
<keyword evidence="8 12" id="KW-0342">GTP-binding</keyword>
<evidence type="ECO:0000256" key="2">
    <source>
        <dbReference type="ARBA" id="ARBA00022485"/>
    </source>
</evidence>
<dbReference type="UniPathway" id="UPA00344"/>
<dbReference type="Pfam" id="PF06463">
    <property type="entry name" value="Mob_synth_C"/>
    <property type="match status" value="1"/>
</dbReference>
<dbReference type="GO" id="GO:1904047">
    <property type="term" value="F:S-adenosyl-L-methionine binding"/>
    <property type="evidence" value="ECO:0007669"/>
    <property type="project" value="UniProtKB-UniRule"/>
</dbReference>
<dbReference type="InterPro" id="IPR013785">
    <property type="entry name" value="Aldolase_TIM"/>
</dbReference>
<dbReference type="NCBIfam" id="NF001199">
    <property type="entry name" value="PRK00164.2-1"/>
    <property type="match status" value="1"/>
</dbReference>
<feature type="binding site" evidence="12">
    <location>
        <position position="13"/>
    </location>
    <ligand>
        <name>GTP</name>
        <dbReference type="ChEBI" id="CHEBI:37565"/>
    </ligand>
</feature>
<evidence type="ECO:0000256" key="10">
    <source>
        <dbReference type="ARBA" id="ARBA00023239"/>
    </source>
</evidence>
<dbReference type="InterPro" id="IPR000385">
    <property type="entry name" value="MoaA_NifB_PqqE_Fe-S-bd_CS"/>
</dbReference>
<name>A0A285GH64_9FIRM</name>
<comment type="function">
    <text evidence="12">Catalyzes the cyclization of GTP to (8S)-3',8-cyclo-7,8-dihydroguanosine 5'-triphosphate.</text>
</comment>
<keyword evidence="5 12" id="KW-0547">Nucleotide-binding</keyword>
<feature type="binding site" evidence="12">
    <location>
        <position position="253"/>
    </location>
    <ligand>
        <name>[4Fe-4S] cluster</name>
        <dbReference type="ChEBI" id="CHEBI:49883"/>
        <label>2</label>
        <note>4Fe-4S-substrate</note>
    </ligand>
</feature>
<gene>
    <name evidence="12" type="primary">moaA</name>
    <name evidence="14" type="ORF">SAMN06265827_10798</name>
</gene>
<dbReference type="SMART" id="SM00729">
    <property type="entry name" value="Elp3"/>
    <property type="match status" value="1"/>
</dbReference>
<dbReference type="PANTHER" id="PTHR22960">
    <property type="entry name" value="MOLYBDOPTERIN COFACTOR SYNTHESIS PROTEIN A"/>
    <property type="match status" value="1"/>
</dbReference>
<feature type="binding site" evidence="12">
    <location>
        <position position="250"/>
    </location>
    <ligand>
        <name>[4Fe-4S] cluster</name>
        <dbReference type="ChEBI" id="CHEBI:49883"/>
        <label>2</label>
        <note>4Fe-4S-substrate</note>
    </ligand>
</feature>
<dbReference type="InterPro" id="IPR050105">
    <property type="entry name" value="MoCo_biosynth_MoaA/MoaC"/>
</dbReference>
<dbReference type="InterPro" id="IPR010505">
    <property type="entry name" value="MoaA_twitch"/>
</dbReference>
<dbReference type="InterPro" id="IPR058240">
    <property type="entry name" value="rSAM_sf"/>
</dbReference>
<feature type="binding site" evidence="12">
    <location>
        <position position="94"/>
    </location>
    <ligand>
        <name>GTP</name>
        <dbReference type="ChEBI" id="CHEBI:37565"/>
    </ligand>
</feature>
<keyword evidence="15" id="KW-1185">Reference proteome</keyword>
<feature type="binding site" evidence="12">
    <location>
        <position position="155"/>
    </location>
    <ligand>
        <name>GTP</name>
        <dbReference type="ChEBI" id="CHEBI:37565"/>
    </ligand>
</feature>
<keyword evidence="3 12" id="KW-0949">S-adenosyl-L-methionine</keyword>
<feature type="binding site" evidence="12">
    <location>
        <position position="189"/>
    </location>
    <ligand>
        <name>S-adenosyl-L-methionine</name>
        <dbReference type="ChEBI" id="CHEBI:59789"/>
    </ligand>
</feature>
<keyword evidence="10 12" id="KW-0456">Lyase</keyword>
<dbReference type="EC" id="4.1.99.22" evidence="1 12"/>
<dbReference type="SFLD" id="SFLDS00029">
    <property type="entry name" value="Radical_SAM"/>
    <property type="match status" value="1"/>
</dbReference>
<dbReference type="AlphaFoldDB" id="A0A285GH64"/>
<protein>
    <recommendedName>
        <fullName evidence="1 12">GTP 3',8-cyclase</fullName>
        <ecNumber evidence="1 12">4.1.99.22</ecNumber>
    </recommendedName>
    <alternativeName>
        <fullName evidence="12">Molybdenum cofactor biosynthesis protein A</fullName>
    </alternativeName>
</protein>
<comment type="cofactor">
    <cofactor evidence="12">
        <name>[4Fe-4S] cluster</name>
        <dbReference type="ChEBI" id="CHEBI:49883"/>
    </cofactor>
    <text evidence="12">Binds 2 [4Fe-4S] clusters. Binds 1 [4Fe-4S] cluster coordinated with 3 cysteines and an exchangeable S-adenosyl-L-methionine and 1 [4Fe-4S] cluster coordinated with 3 cysteines and the GTP-derived substrate.</text>
</comment>
<dbReference type="PROSITE" id="PS01305">
    <property type="entry name" value="MOAA_NIFB_PQQE"/>
    <property type="match status" value="1"/>
</dbReference>
<comment type="catalytic activity">
    <reaction evidence="11 12">
        <text>GTP + AH2 + S-adenosyl-L-methionine = (8S)-3',8-cyclo-7,8-dihydroguanosine 5'-triphosphate + 5'-deoxyadenosine + L-methionine + A + H(+)</text>
        <dbReference type="Rhea" id="RHEA:49576"/>
        <dbReference type="ChEBI" id="CHEBI:13193"/>
        <dbReference type="ChEBI" id="CHEBI:15378"/>
        <dbReference type="ChEBI" id="CHEBI:17319"/>
        <dbReference type="ChEBI" id="CHEBI:17499"/>
        <dbReference type="ChEBI" id="CHEBI:37565"/>
        <dbReference type="ChEBI" id="CHEBI:57844"/>
        <dbReference type="ChEBI" id="CHEBI:59789"/>
        <dbReference type="ChEBI" id="CHEBI:131766"/>
        <dbReference type="EC" id="4.1.99.22"/>
    </reaction>
</comment>
<reference evidence="15" key="1">
    <citation type="submission" date="2017-09" db="EMBL/GenBank/DDBJ databases">
        <authorList>
            <person name="Varghese N."/>
            <person name="Submissions S."/>
        </authorList>
    </citation>
    <scope>NUCLEOTIDE SEQUENCE [LARGE SCALE GENOMIC DNA]</scope>
    <source>
        <strain evidence="15">MSL47</strain>
    </source>
</reference>
<dbReference type="SFLD" id="SFLDG01067">
    <property type="entry name" value="SPASM/twitch_domain_containing"/>
    <property type="match status" value="1"/>
</dbReference>
<evidence type="ECO:0000256" key="8">
    <source>
        <dbReference type="ARBA" id="ARBA00023134"/>
    </source>
</evidence>
<evidence type="ECO:0000256" key="6">
    <source>
        <dbReference type="ARBA" id="ARBA00023004"/>
    </source>
</evidence>
<keyword evidence="7 12" id="KW-0411">Iron-sulfur</keyword>
<dbReference type="RefSeq" id="WP_097017284.1">
    <property type="nucleotide sequence ID" value="NZ_OBDZ01000007.1"/>
</dbReference>
<dbReference type="NCBIfam" id="TIGR02666">
    <property type="entry name" value="moaA"/>
    <property type="match status" value="1"/>
</dbReference>
<feature type="binding site" evidence="12">
    <location>
        <position position="26"/>
    </location>
    <ligand>
        <name>S-adenosyl-L-methionine</name>
        <dbReference type="ChEBI" id="CHEBI:59789"/>
    </ligand>
</feature>
<sequence length="318" mass="35745">MRDSYNRVIDYLRISVTDLCNLRCRYCMPSGGVKRMGRSKVLTSEEIVRLAREFVALGIKKVRITGGEPLLRPGIVDLIKSIAKIDGLEDLALTTNGLLLKEYGAKLKEAGLRRVNVSIDTLDPVKYRYITRGGDLNLVLAGLEEADRVGLTPVKLNVVLMKDFNEDEIQYFVNLTKEKEIDVRFIELMPIGEMVAWSYSRLVSNRLVLDKVKGLERVASKDKSSPAVYYKLPQGKGKVGLINPLSCKFCQNCNRVRLTADAKMKLCLHSNQMIDLRKTLRSGGDLRSKILTSIYEKPLEHDLEGGGFSKRDMFQIGG</sequence>
<feature type="binding site" evidence="12">
    <location>
        <position position="118"/>
    </location>
    <ligand>
        <name>S-adenosyl-L-methionine</name>
        <dbReference type="ChEBI" id="CHEBI:59789"/>
    </ligand>
</feature>
<dbReference type="InterPro" id="IPR006638">
    <property type="entry name" value="Elp3/MiaA/NifB-like_rSAM"/>
</dbReference>
<dbReference type="InterPro" id="IPR007197">
    <property type="entry name" value="rSAM"/>
</dbReference>
<feature type="binding site" evidence="12">
    <location>
        <position position="27"/>
    </location>
    <ligand>
        <name>[4Fe-4S] cluster</name>
        <dbReference type="ChEBI" id="CHEBI:49883"/>
        <label>1</label>
        <note>4Fe-4S-S-AdoMet</note>
    </ligand>
</feature>
<dbReference type="SFLD" id="SFLDG01386">
    <property type="entry name" value="main_SPASM_domain-containing"/>
    <property type="match status" value="1"/>
</dbReference>
<dbReference type="HAMAP" id="MF_01225_B">
    <property type="entry name" value="MoaA_B"/>
    <property type="match status" value="1"/>
</dbReference>
<keyword evidence="4 12" id="KW-0479">Metal-binding</keyword>
<comment type="similarity">
    <text evidence="12">Belongs to the radical SAM superfamily. MoaA family.</text>
</comment>
<evidence type="ECO:0000256" key="9">
    <source>
        <dbReference type="ARBA" id="ARBA00023150"/>
    </source>
</evidence>